<gene>
    <name evidence="2" type="ORF">AVEN_210345_1</name>
</gene>
<feature type="region of interest" description="Disordered" evidence="1">
    <location>
        <begin position="66"/>
        <end position="94"/>
    </location>
</feature>
<name>A0A4Y2X1V6_ARAVE</name>
<evidence type="ECO:0000313" key="3">
    <source>
        <dbReference type="Proteomes" id="UP000499080"/>
    </source>
</evidence>
<accession>A0A4Y2X1V6</accession>
<evidence type="ECO:0000256" key="1">
    <source>
        <dbReference type="SAM" id="MobiDB-lite"/>
    </source>
</evidence>
<dbReference type="AlphaFoldDB" id="A0A4Y2X1V6"/>
<dbReference type="EMBL" id="BGPR01068048">
    <property type="protein sequence ID" value="GBO42087.1"/>
    <property type="molecule type" value="Genomic_DNA"/>
</dbReference>
<evidence type="ECO:0000313" key="2">
    <source>
        <dbReference type="EMBL" id="GBO42087.1"/>
    </source>
</evidence>
<reference evidence="2 3" key="1">
    <citation type="journal article" date="2019" name="Sci. Rep.">
        <title>Orb-weaving spider Araneus ventricosus genome elucidates the spidroin gene catalogue.</title>
        <authorList>
            <person name="Kono N."/>
            <person name="Nakamura H."/>
            <person name="Ohtoshi R."/>
            <person name="Moran D.A.P."/>
            <person name="Shinohara A."/>
            <person name="Yoshida Y."/>
            <person name="Fujiwara M."/>
            <person name="Mori M."/>
            <person name="Tomita M."/>
            <person name="Arakawa K."/>
        </authorList>
    </citation>
    <scope>NUCLEOTIDE SEQUENCE [LARGE SCALE GENOMIC DNA]</scope>
</reference>
<protein>
    <submittedName>
        <fullName evidence="2">Uncharacterized protein</fullName>
    </submittedName>
</protein>
<sequence>MNEKTYYFLDLIENDSLRHLSQKAKEALQEIDKVVKTFQKHYKVLSRESSRQFEFLMTLNDKSLSWNDSCSSRSGKKQHDYAKSETNPNQQLTT</sequence>
<keyword evidence="3" id="KW-1185">Reference proteome</keyword>
<feature type="compositionally biased region" description="Polar residues" evidence="1">
    <location>
        <begin position="84"/>
        <end position="94"/>
    </location>
</feature>
<dbReference type="Proteomes" id="UP000499080">
    <property type="component" value="Unassembled WGS sequence"/>
</dbReference>
<proteinExistence type="predicted"/>
<comment type="caution">
    <text evidence="2">The sequence shown here is derived from an EMBL/GenBank/DDBJ whole genome shotgun (WGS) entry which is preliminary data.</text>
</comment>
<organism evidence="2 3">
    <name type="scientific">Araneus ventricosus</name>
    <name type="common">Orbweaver spider</name>
    <name type="synonym">Epeira ventricosa</name>
    <dbReference type="NCBI Taxonomy" id="182803"/>
    <lineage>
        <taxon>Eukaryota</taxon>
        <taxon>Metazoa</taxon>
        <taxon>Ecdysozoa</taxon>
        <taxon>Arthropoda</taxon>
        <taxon>Chelicerata</taxon>
        <taxon>Arachnida</taxon>
        <taxon>Araneae</taxon>
        <taxon>Araneomorphae</taxon>
        <taxon>Entelegynae</taxon>
        <taxon>Araneoidea</taxon>
        <taxon>Araneidae</taxon>
        <taxon>Araneus</taxon>
    </lineage>
</organism>